<evidence type="ECO:0000313" key="3">
    <source>
        <dbReference type="Proteomes" id="UP000006695"/>
    </source>
</evidence>
<evidence type="ECO:0000256" key="1">
    <source>
        <dbReference type="SAM" id="SignalP"/>
    </source>
</evidence>
<dbReference type="EMBL" id="CP000698">
    <property type="protein sequence ID" value="ABQ26205.1"/>
    <property type="molecule type" value="Genomic_DNA"/>
</dbReference>
<dbReference type="Proteomes" id="UP000006695">
    <property type="component" value="Chromosome"/>
</dbReference>
<keyword evidence="3" id="KW-1185">Reference proteome</keyword>
<dbReference type="HOGENOM" id="CLU_1784103_0_0_7"/>
<feature type="signal peptide" evidence="1">
    <location>
        <begin position="1"/>
        <end position="21"/>
    </location>
</feature>
<dbReference type="PROSITE" id="PS51257">
    <property type="entry name" value="PROKAR_LIPOPROTEIN"/>
    <property type="match status" value="1"/>
</dbReference>
<name>A5GFK0_GEOUR</name>
<dbReference type="RefSeq" id="WP_011938908.1">
    <property type="nucleotide sequence ID" value="NC_009483.1"/>
</dbReference>
<accession>A5GFK0</accession>
<evidence type="ECO:0000313" key="2">
    <source>
        <dbReference type="EMBL" id="ABQ26205.1"/>
    </source>
</evidence>
<dbReference type="AlphaFoldDB" id="A5GFK0"/>
<organism evidence="2 3">
    <name type="scientific">Geotalea uraniireducens (strain Rf4)</name>
    <name type="common">Geobacter uraniireducens</name>
    <dbReference type="NCBI Taxonomy" id="351605"/>
    <lineage>
        <taxon>Bacteria</taxon>
        <taxon>Pseudomonadati</taxon>
        <taxon>Thermodesulfobacteriota</taxon>
        <taxon>Desulfuromonadia</taxon>
        <taxon>Geobacterales</taxon>
        <taxon>Geobacteraceae</taxon>
        <taxon>Geotalea</taxon>
    </lineage>
</organism>
<dbReference type="KEGG" id="gur:Gura_2015"/>
<sequence length="145" mass="15163">MMRSLLISIMAISLTSCGAQWFPEDNPTIPPAPPPPFTNTTTAVIGIKDPSGTIIATNLSVVEVSRDSTNVSAQALVDITNNGTGTASVLVNFAGTDSNRNVIYANNITANISPGTAVRAGLNFTITIADFTAVAKWSIIQVTRL</sequence>
<keyword evidence="1" id="KW-0732">Signal</keyword>
<protein>
    <submittedName>
        <fullName evidence="2">Uncharacterized protein</fullName>
    </submittedName>
</protein>
<gene>
    <name evidence="2" type="ordered locus">Gura_2015</name>
</gene>
<feature type="chain" id="PRO_5002681664" evidence="1">
    <location>
        <begin position="22"/>
        <end position="145"/>
    </location>
</feature>
<reference evidence="2 3" key="1">
    <citation type="submission" date="2007-05" db="EMBL/GenBank/DDBJ databases">
        <title>Complete sequence of Geobacter uraniireducens Rf4.</title>
        <authorList>
            <consortium name="US DOE Joint Genome Institute"/>
            <person name="Copeland A."/>
            <person name="Lucas S."/>
            <person name="Lapidus A."/>
            <person name="Barry K."/>
            <person name="Detter J.C."/>
            <person name="Glavina del Rio T."/>
            <person name="Hammon N."/>
            <person name="Israni S."/>
            <person name="Dalin E."/>
            <person name="Tice H."/>
            <person name="Pitluck S."/>
            <person name="Chertkov O."/>
            <person name="Brettin T."/>
            <person name="Bruce D."/>
            <person name="Han C."/>
            <person name="Schmutz J."/>
            <person name="Larimer F."/>
            <person name="Land M."/>
            <person name="Hauser L."/>
            <person name="Kyrpides N."/>
            <person name="Mikhailova N."/>
            <person name="Shelobolina E."/>
            <person name="Aklujkar M."/>
            <person name="Lovley D."/>
            <person name="Richardson P."/>
        </authorList>
    </citation>
    <scope>NUCLEOTIDE SEQUENCE [LARGE SCALE GENOMIC DNA]</scope>
    <source>
        <strain evidence="2 3">Rf4</strain>
    </source>
</reference>
<proteinExistence type="predicted"/>